<sequence>MLAPAGCPPSLNMNLNVKVNPLSQSIPPLLKRKRSESAVTEAPPATKLRTDQSPATTTTSTTVASSTTTPSPSIVAIKSEQDLPITPFSEPASASASVSAPATITRDPVPEPAKTPSAKVRPDVNRVRDTITAQLSLEVLLKHNELRLIDQEIAKCQVALEQLRRCAEIPYPGSAVSGISADVSAGTGASVLQPGNGPAPISPAPWGVTEGPYSRHYARWLLPDPRFDGGEMESAPGTMRHGSFAVPEGRSTRGNPMDFSSLAGKTRPSRGMPQTKFQSLSAGYPAPKEKPGPMLIRRKSDQVLVKLVCLDCRRDNFSSTQGFINHCRIAHNRNFASHDAAAMASGEPVEVDAAGNILGTAATPAATSPAVAAAPSRNESLSGNSQTSGLVHPLIRSTQPPTLSLELAVAPQTPRASESPSVVAPPTAAVQPKSEPRRQCQRAKVEHNPSFLASPATPHLSALMRDRGLGLDLNKLVEEAKTPVDLSSLFDDDSDQESASQPNGQRRPSSRDGVSTARQPMRMPTAAATASLQRSDSRKGLDRDEHPDSVAVTPTRPSYQQSFLDFASLPSGPHPSLVHSARDRDSLDHSANLSPNTLESNQAPSLVSDDDDDYEAASDSDSPSSSEADEEEQEFRHIQVEDDERAGAPSTTAAPEPKSDPTLTHPRSPATAPISKPPKQNRGKKFSVGAGVADPKADGTQNPKETPSKPAHGPSL</sequence>
<dbReference type="EMBL" id="KB644414">
    <property type="protein sequence ID" value="EPS32057.1"/>
    <property type="molecule type" value="Genomic_DNA"/>
</dbReference>
<evidence type="ECO:0000313" key="3">
    <source>
        <dbReference type="EMBL" id="EPS32057.1"/>
    </source>
</evidence>
<feature type="region of interest" description="Disordered" evidence="1">
    <location>
        <begin position="410"/>
        <end position="457"/>
    </location>
</feature>
<organism evidence="3 4">
    <name type="scientific">Penicillium oxalicum (strain 114-2 / CGMCC 5302)</name>
    <name type="common">Penicillium decumbens</name>
    <dbReference type="NCBI Taxonomy" id="933388"/>
    <lineage>
        <taxon>Eukaryota</taxon>
        <taxon>Fungi</taxon>
        <taxon>Dikarya</taxon>
        <taxon>Ascomycota</taxon>
        <taxon>Pezizomycotina</taxon>
        <taxon>Eurotiomycetes</taxon>
        <taxon>Eurotiomycetidae</taxon>
        <taxon>Eurotiales</taxon>
        <taxon>Aspergillaceae</taxon>
        <taxon>Penicillium</taxon>
    </lineage>
</organism>
<feature type="compositionally biased region" description="Basic and acidic residues" evidence="1">
    <location>
        <begin position="535"/>
        <end position="548"/>
    </location>
</feature>
<feature type="region of interest" description="Disordered" evidence="1">
    <location>
        <begin position="486"/>
        <end position="716"/>
    </location>
</feature>
<feature type="compositionally biased region" description="Polar residues" evidence="1">
    <location>
        <begin position="497"/>
        <end position="518"/>
    </location>
</feature>
<dbReference type="PhylomeDB" id="S8BB24"/>
<gene>
    <name evidence="3" type="ORF">PDE_07016</name>
</gene>
<dbReference type="InterPro" id="IPR058706">
    <property type="entry name" value="zf-C2H2_AHC1-like"/>
</dbReference>
<proteinExistence type="predicted"/>
<keyword evidence="4" id="KW-1185">Reference proteome</keyword>
<feature type="domain" description="AHC1-like C2H2 zinc-finger" evidence="2">
    <location>
        <begin position="296"/>
        <end position="343"/>
    </location>
</feature>
<name>S8BB24_PENO1</name>
<dbReference type="Pfam" id="PF25909">
    <property type="entry name" value="zf-C2H2_AHC1"/>
    <property type="match status" value="1"/>
</dbReference>
<feature type="compositionally biased region" description="Polar residues" evidence="1">
    <location>
        <begin position="589"/>
        <end position="605"/>
    </location>
</feature>
<dbReference type="Proteomes" id="UP000019376">
    <property type="component" value="Unassembled WGS sequence"/>
</dbReference>
<dbReference type="AlphaFoldDB" id="S8BB24"/>
<feature type="compositionally biased region" description="Low complexity" evidence="1">
    <location>
        <begin position="53"/>
        <end position="77"/>
    </location>
</feature>
<evidence type="ECO:0000259" key="2">
    <source>
        <dbReference type="Pfam" id="PF25909"/>
    </source>
</evidence>
<feature type="region of interest" description="Disordered" evidence="1">
    <location>
        <begin position="235"/>
        <end position="294"/>
    </location>
</feature>
<evidence type="ECO:0000313" key="4">
    <source>
        <dbReference type="Proteomes" id="UP000019376"/>
    </source>
</evidence>
<feature type="compositionally biased region" description="Low complexity" evidence="1">
    <location>
        <begin position="89"/>
        <end position="102"/>
    </location>
</feature>
<feature type="region of interest" description="Disordered" evidence="1">
    <location>
        <begin position="369"/>
        <end position="389"/>
    </location>
</feature>
<evidence type="ECO:0000256" key="1">
    <source>
        <dbReference type="SAM" id="MobiDB-lite"/>
    </source>
</evidence>
<reference evidence="3 4" key="1">
    <citation type="journal article" date="2013" name="PLoS ONE">
        <title>Genomic and secretomic analyses reveal unique features of the lignocellulolytic enzyme system of Penicillium decumbens.</title>
        <authorList>
            <person name="Liu G."/>
            <person name="Zhang L."/>
            <person name="Wei X."/>
            <person name="Zou G."/>
            <person name="Qin Y."/>
            <person name="Ma L."/>
            <person name="Li J."/>
            <person name="Zheng H."/>
            <person name="Wang S."/>
            <person name="Wang C."/>
            <person name="Xun L."/>
            <person name="Zhao G.-P."/>
            <person name="Zhou Z."/>
            <person name="Qu Y."/>
        </authorList>
    </citation>
    <scope>NUCLEOTIDE SEQUENCE [LARGE SCALE GENOMIC DNA]</scope>
    <source>
        <strain evidence="4">114-2 / CGMCC 5302</strain>
    </source>
</reference>
<feature type="region of interest" description="Disordered" evidence="1">
    <location>
        <begin position="20"/>
        <end position="121"/>
    </location>
</feature>
<protein>
    <recommendedName>
        <fullName evidence="2">AHC1-like C2H2 zinc-finger domain-containing protein</fullName>
    </recommendedName>
</protein>
<accession>S8BB24</accession>
<dbReference type="eggNOG" id="ENOG502S5YH">
    <property type="taxonomic scope" value="Eukaryota"/>
</dbReference>
<dbReference type="HOGENOM" id="CLU_016272_0_0_1"/>
<feature type="compositionally biased region" description="Acidic residues" evidence="1">
    <location>
        <begin position="608"/>
        <end position="618"/>
    </location>
</feature>
<dbReference type="STRING" id="933388.S8BB24"/>
<feature type="compositionally biased region" description="Polar residues" evidence="1">
    <location>
        <begin position="377"/>
        <end position="389"/>
    </location>
</feature>
<dbReference type="OrthoDB" id="5355528at2759"/>
<feature type="compositionally biased region" description="Basic and acidic residues" evidence="1">
    <location>
        <begin position="434"/>
        <end position="447"/>
    </location>
</feature>